<proteinExistence type="predicted"/>
<evidence type="ECO:0000256" key="1">
    <source>
        <dbReference type="SAM" id="MobiDB-lite"/>
    </source>
</evidence>
<feature type="region of interest" description="Disordered" evidence="1">
    <location>
        <begin position="150"/>
        <end position="186"/>
    </location>
</feature>
<sequence>MHAPDAAGAPLNWDLYRAAVLVIRFEDRAVRVEPRPRGTAEGFFPEPADGATVHVITAWNPRGRTAPADTNNRAQGLLLDEIRRRGLTWWPAEGGDACGTHREESIAVVGLSDAAARDLGRGFDQDAVFAWTPDAWHVLACDTDAAAVSGWAASAQARPSPSRPGGNSGNDRPDTPPEGSRGPGKS</sequence>
<reference evidence="3" key="1">
    <citation type="journal article" date="2019" name="Int. J. Syst. Evol. Microbiol.">
        <title>The Global Catalogue of Microorganisms (GCM) 10K type strain sequencing project: providing services to taxonomists for standard genome sequencing and annotation.</title>
        <authorList>
            <consortium name="The Broad Institute Genomics Platform"/>
            <consortium name="The Broad Institute Genome Sequencing Center for Infectious Disease"/>
            <person name="Wu L."/>
            <person name="Ma J."/>
        </authorList>
    </citation>
    <scope>NUCLEOTIDE SEQUENCE [LARGE SCALE GENOMIC DNA]</scope>
    <source>
        <strain evidence="3">JCM 10411</strain>
    </source>
</reference>
<evidence type="ECO:0000313" key="3">
    <source>
        <dbReference type="Proteomes" id="UP001596180"/>
    </source>
</evidence>
<accession>A0ABW1DUY0</accession>
<dbReference type="Proteomes" id="UP001596180">
    <property type="component" value="Unassembled WGS sequence"/>
</dbReference>
<evidence type="ECO:0000313" key="2">
    <source>
        <dbReference type="EMBL" id="MFC5851413.1"/>
    </source>
</evidence>
<dbReference type="InterPro" id="IPR021710">
    <property type="entry name" value="DUF3293"/>
</dbReference>
<comment type="caution">
    <text evidence="2">The sequence shown here is derived from an EMBL/GenBank/DDBJ whole genome shotgun (WGS) entry which is preliminary data.</text>
</comment>
<gene>
    <name evidence="2" type="ORF">ACFPZI_06055</name>
</gene>
<organism evidence="2 3">
    <name type="scientific">Streptomyces chlorus</name>
    <dbReference type="NCBI Taxonomy" id="887452"/>
    <lineage>
        <taxon>Bacteria</taxon>
        <taxon>Bacillati</taxon>
        <taxon>Actinomycetota</taxon>
        <taxon>Actinomycetes</taxon>
        <taxon>Kitasatosporales</taxon>
        <taxon>Streptomycetaceae</taxon>
        <taxon>Streptomyces</taxon>
    </lineage>
</organism>
<protein>
    <submittedName>
        <fullName evidence="2">DUF3293 domain-containing protein</fullName>
    </submittedName>
</protein>
<keyword evidence="3" id="KW-1185">Reference proteome</keyword>
<dbReference type="Pfam" id="PF11697">
    <property type="entry name" value="DUF3293"/>
    <property type="match status" value="1"/>
</dbReference>
<feature type="compositionally biased region" description="Low complexity" evidence="1">
    <location>
        <begin position="150"/>
        <end position="164"/>
    </location>
</feature>
<dbReference type="RefSeq" id="WP_381359138.1">
    <property type="nucleotide sequence ID" value="NZ_JBHSOA010000009.1"/>
</dbReference>
<dbReference type="EMBL" id="JBHSOA010000009">
    <property type="protein sequence ID" value="MFC5851413.1"/>
    <property type="molecule type" value="Genomic_DNA"/>
</dbReference>
<name>A0ABW1DUY0_9ACTN</name>